<reference evidence="3" key="1">
    <citation type="journal article" date="2013" name="Science">
        <title>The Amborella genome and the evolution of flowering plants.</title>
        <authorList>
            <consortium name="Amborella Genome Project"/>
        </authorList>
    </citation>
    <scope>NUCLEOTIDE SEQUENCE [LARGE SCALE GENOMIC DNA]</scope>
</reference>
<evidence type="ECO:0000256" key="1">
    <source>
        <dbReference type="SAM" id="Phobius"/>
    </source>
</evidence>
<keyword evidence="1" id="KW-1133">Transmembrane helix</keyword>
<evidence type="ECO:0000313" key="2">
    <source>
        <dbReference type="EMBL" id="ERN00075.1"/>
    </source>
</evidence>
<evidence type="ECO:0000313" key="3">
    <source>
        <dbReference type="Proteomes" id="UP000017836"/>
    </source>
</evidence>
<organism evidence="2 3">
    <name type="scientific">Amborella trichopoda</name>
    <dbReference type="NCBI Taxonomy" id="13333"/>
    <lineage>
        <taxon>Eukaryota</taxon>
        <taxon>Viridiplantae</taxon>
        <taxon>Streptophyta</taxon>
        <taxon>Embryophyta</taxon>
        <taxon>Tracheophyta</taxon>
        <taxon>Spermatophyta</taxon>
        <taxon>Magnoliopsida</taxon>
        <taxon>Amborellales</taxon>
        <taxon>Amborellaceae</taxon>
        <taxon>Amborella</taxon>
    </lineage>
</organism>
<proteinExistence type="predicted"/>
<dbReference type="Proteomes" id="UP000017836">
    <property type="component" value="Unassembled WGS sequence"/>
</dbReference>
<dbReference type="Gramene" id="ERN00075">
    <property type="protein sequence ID" value="ERN00075"/>
    <property type="gene ID" value="AMTR_s00105p00131970"/>
</dbReference>
<keyword evidence="1" id="KW-0812">Transmembrane</keyword>
<dbReference type="PANTHER" id="PTHR38225">
    <property type="entry name" value="PROTEIN, PUTATIVE-RELATED"/>
    <property type="match status" value="1"/>
</dbReference>
<dbReference type="OMA" id="TCEQGWN"/>
<dbReference type="eggNOG" id="ENOG502S9I7">
    <property type="taxonomic scope" value="Eukaryota"/>
</dbReference>
<name>W1NZD8_AMBTC</name>
<gene>
    <name evidence="2" type="ORF">AMTR_s00105p00131970</name>
</gene>
<dbReference type="PANTHER" id="PTHR38225:SF4">
    <property type="entry name" value="PROTEIN, PUTATIVE-RELATED"/>
    <property type="match status" value="1"/>
</dbReference>
<dbReference type="AlphaFoldDB" id="W1NZD8"/>
<accession>W1NZD8</accession>
<keyword evidence="1" id="KW-0472">Membrane</keyword>
<keyword evidence="3" id="KW-1185">Reference proteome</keyword>
<dbReference type="HOGENOM" id="CLU_154900_0_0_1"/>
<dbReference type="EMBL" id="KI394961">
    <property type="protein sequence ID" value="ERN00075.1"/>
    <property type="molecule type" value="Genomic_DNA"/>
</dbReference>
<feature type="transmembrane region" description="Helical" evidence="1">
    <location>
        <begin position="93"/>
        <end position="120"/>
    </location>
</feature>
<protein>
    <submittedName>
        <fullName evidence="2">Uncharacterized protein</fullName>
    </submittedName>
</protein>
<sequence length="124" mass="14083">MASLKPMSLSSLCQRPSEIKRCHFLVRAQSYRGQEGKPSIVDANMKSLRERIEHIKVKERVERCCRREQGWDYLHATYDPRAKKASQLSESVMLLNLAATVFGITIFSGTIGLTMFSLLVHVSL</sequence>